<dbReference type="STRING" id="180163.SAMN02745174_01812"/>
<sequence length="69" mass="8108">MENYLAEYRNSDVCIYFVDGSRLYGVIKEIVFIPQVNSYSIIFIDTNKETSQINYNNVIRIVKNIPKLK</sequence>
<organism evidence="1 2">
    <name type="scientific">Cetobacterium ceti</name>
    <dbReference type="NCBI Taxonomy" id="180163"/>
    <lineage>
        <taxon>Bacteria</taxon>
        <taxon>Fusobacteriati</taxon>
        <taxon>Fusobacteriota</taxon>
        <taxon>Fusobacteriia</taxon>
        <taxon>Fusobacteriales</taxon>
        <taxon>Fusobacteriaceae</taxon>
        <taxon>Cetobacterium</taxon>
    </lineage>
</organism>
<dbReference type="RefSeq" id="WP_078694273.1">
    <property type="nucleotide sequence ID" value="NZ_FUWX01000013.1"/>
</dbReference>
<evidence type="ECO:0000313" key="1">
    <source>
        <dbReference type="EMBL" id="SJZ87505.1"/>
    </source>
</evidence>
<reference evidence="1 2" key="1">
    <citation type="submission" date="2017-02" db="EMBL/GenBank/DDBJ databases">
        <authorList>
            <person name="Peterson S.W."/>
        </authorList>
    </citation>
    <scope>NUCLEOTIDE SEQUENCE [LARGE SCALE GENOMIC DNA]</scope>
    <source>
        <strain evidence="1 2">ATCC 700028</strain>
    </source>
</reference>
<protein>
    <submittedName>
        <fullName evidence="1">Uncharacterized protein</fullName>
    </submittedName>
</protein>
<dbReference type="EMBL" id="FUWX01000013">
    <property type="protein sequence ID" value="SJZ87505.1"/>
    <property type="molecule type" value="Genomic_DNA"/>
</dbReference>
<dbReference type="Proteomes" id="UP000191153">
    <property type="component" value="Unassembled WGS sequence"/>
</dbReference>
<gene>
    <name evidence="1" type="ORF">SAMN02745174_01812</name>
</gene>
<evidence type="ECO:0000313" key="2">
    <source>
        <dbReference type="Proteomes" id="UP000191153"/>
    </source>
</evidence>
<keyword evidence="2" id="KW-1185">Reference proteome</keyword>
<name>A0A1T4P7F6_9FUSO</name>
<accession>A0A1T4P7F6</accession>
<proteinExistence type="predicted"/>
<dbReference type="AlphaFoldDB" id="A0A1T4P7F6"/>